<dbReference type="GO" id="GO:0030001">
    <property type="term" value="P:metal ion transport"/>
    <property type="evidence" value="ECO:0007669"/>
    <property type="project" value="InterPro"/>
</dbReference>
<evidence type="ECO:0000256" key="3">
    <source>
        <dbReference type="ARBA" id="ARBA00022729"/>
    </source>
</evidence>
<proteinExistence type="inferred from homology"/>
<dbReference type="GO" id="GO:0007155">
    <property type="term" value="P:cell adhesion"/>
    <property type="evidence" value="ECO:0007669"/>
    <property type="project" value="InterPro"/>
</dbReference>
<protein>
    <submittedName>
        <fullName evidence="6">Putative zinc transport system zinc-binding lipoprotein AdcA</fullName>
    </submittedName>
</protein>
<comment type="similarity">
    <text evidence="1 4">Belongs to the bacterial solute-binding protein 9 family.</text>
</comment>
<name>A0A4U8Q519_9FIRM</name>
<evidence type="ECO:0000256" key="1">
    <source>
        <dbReference type="ARBA" id="ARBA00011028"/>
    </source>
</evidence>
<dbReference type="InterPro" id="IPR006128">
    <property type="entry name" value="Lipoprotein_PsaA-like"/>
</dbReference>
<evidence type="ECO:0000256" key="5">
    <source>
        <dbReference type="SAM" id="MobiDB-lite"/>
    </source>
</evidence>
<evidence type="ECO:0000313" key="6">
    <source>
        <dbReference type="EMBL" id="TLC99939.1"/>
    </source>
</evidence>
<evidence type="ECO:0000256" key="2">
    <source>
        <dbReference type="ARBA" id="ARBA00022448"/>
    </source>
</evidence>
<dbReference type="Pfam" id="PF01297">
    <property type="entry name" value="ZnuA"/>
    <property type="match status" value="1"/>
</dbReference>
<dbReference type="InterPro" id="IPR006129">
    <property type="entry name" value="AdhesinB"/>
</dbReference>
<keyword evidence="3" id="KW-0732">Signal</keyword>
<dbReference type="SUPFAM" id="SSF53807">
    <property type="entry name" value="Helical backbone' metal receptor"/>
    <property type="match status" value="1"/>
</dbReference>
<dbReference type="Gene3D" id="3.40.50.1980">
    <property type="entry name" value="Nitrogenase molybdenum iron protein domain"/>
    <property type="match status" value="2"/>
</dbReference>
<dbReference type="GO" id="GO:0046872">
    <property type="term" value="F:metal ion binding"/>
    <property type="evidence" value="ECO:0007669"/>
    <property type="project" value="InterPro"/>
</dbReference>
<organism evidence="6 7">
    <name type="scientific">Robinsoniella peoriensis</name>
    <dbReference type="NCBI Taxonomy" id="180332"/>
    <lineage>
        <taxon>Bacteria</taxon>
        <taxon>Bacillati</taxon>
        <taxon>Bacillota</taxon>
        <taxon>Clostridia</taxon>
        <taxon>Lachnospirales</taxon>
        <taxon>Lachnospiraceae</taxon>
        <taxon>Robinsoniella</taxon>
    </lineage>
</organism>
<dbReference type="InterPro" id="IPR050492">
    <property type="entry name" value="Bact_metal-bind_prot9"/>
</dbReference>
<dbReference type="EMBL" id="QGQD01000061">
    <property type="protein sequence ID" value="TLC99939.1"/>
    <property type="molecule type" value="Genomic_DNA"/>
</dbReference>
<feature type="compositionally biased region" description="Basic and acidic residues" evidence="5">
    <location>
        <begin position="110"/>
        <end position="135"/>
    </location>
</feature>
<comment type="caution">
    <text evidence="6">The sequence shown here is derived from an EMBL/GenBank/DDBJ whole genome shotgun (WGS) entry which is preliminary data.</text>
</comment>
<dbReference type="CDD" id="cd01017">
    <property type="entry name" value="AdcA"/>
    <property type="match status" value="1"/>
</dbReference>
<dbReference type="STRING" id="180332.GCA_000797495_00960"/>
<feature type="region of interest" description="Disordered" evidence="5">
    <location>
        <begin position="110"/>
        <end position="148"/>
    </location>
</feature>
<dbReference type="AlphaFoldDB" id="A0A4U8Q519"/>
<evidence type="ECO:0000313" key="7">
    <source>
        <dbReference type="Proteomes" id="UP000306509"/>
    </source>
</evidence>
<dbReference type="PRINTS" id="PR00691">
    <property type="entry name" value="ADHESINB"/>
</dbReference>
<sequence>MANQINSNASGETDEKNAGDKLKVIASFYPMYDFAKKIGGEKVEVINMVPAGTEPHDWEPAATDIRELETADVFVYNGAGMEHWVENILESLDNQKLTTVEASKGLKLMEETHSHEGDGKTDAESETDDKGKINTEGETEEASGCDPHVWLDPMNAKSEMENIKNAFVATDPENKDYYENNYETYAAEFIKLDQEYREGIAKTASKDLIAAHEAFGYLCKAYGLNQIGIEGLLPDSEPDPARMNEIIQFARENNVKTIFFEELVSPKVAKTIASEIGAKTEVLNPLEGLSDEELSAGADYFSVMRDNLKTLEEALK</sequence>
<keyword evidence="6" id="KW-0449">Lipoprotein</keyword>
<dbReference type="PRINTS" id="PR00690">
    <property type="entry name" value="ADHESNFAMILY"/>
</dbReference>
<dbReference type="PANTHER" id="PTHR42953">
    <property type="entry name" value="HIGH-AFFINITY ZINC UPTAKE SYSTEM PROTEIN ZNUA-RELATED"/>
    <property type="match status" value="1"/>
</dbReference>
<dbReference type="PANTHER" id="PTHR42953:SF3">
    <property type="entry name" value="HIGH-AFFINITY ZINC UPTAKE SYSTEM PROTEIN ZNUA"/>
    <property type="match status" value="1"/>
</dbReference>
<dbReference type="Proteomes" id="UP000306509">
    <property type="component" value="Unassembled WGS sequence"/>
</dbReference>
<keyword evidence="7" id="KW-1185">Reference proteome</keyword>
<gene>
    <name evidence="6" type="primary">adcA</name>
    <name evidence="6" type="ORF">DSM106044_03241</name>
</gene>
<accession>A0A4U8Q519</accession>
<dbReference type="InterPro" id="IPR006127">
    <property type="entry name" value="ZnuA-like"/>
</dbReference>
<reference evidence="6 7" key="1">
    <citation type="journal article" date="2019" name="Anaerobe">
        <title>Detection of Robinsoniella peoriensis in multiple bone samples of a trauma patient.</title>
        <authorList>
            <person name="Schrottner P."/>
            <person name="Hartwich K."/>
            <person name="Bunk B."/>
            <person name="Schober I."/>
            <person name="Helbig S."/>
            <person name="Rudolph W.W."/>
            <person name="Gunzer F."/>
        </authorList>
    </citation>
    <scope>NUCLEOTIDE SEQUENCE [LARGE SCALE GENOMIC DNA]</scope>
    <source>
        <strain evidence="6 7">DSM 106044</strain>
    </source>
</reference>
<keyword evidence="2 4" id="KW-0813">Transport</keyword>
<evidence type="ECO:0000256" key="4">
    <source>
        <dbReference type="RuleBase" id="RU003512"/>
    </source>
</evidence>